<evidence type="ECO:0000256" key="13">
    <source>
        <dbReference type="ARBA" id="ARBA00023180"/>
    </source>
</evidence>
<dbReference type="PANTHER" id="PTHR43719">
    <property type="entry name" value="TWO-COMPONENT HISTIDINE KINASE"/>
    <property type="match status" value="1"/>
</dbReference>
<feature type="domain" description="Response regulatory" evidence="19">
    <location>
        <begin position="900"/>
        <end position="1021"/>
    </location>
</feature>
<dbReference type="PANTHER" id="PTHR43719:SF34">
    <property type="entry name" value="TWO-COMPONENT SYSTEM PROTEIN B"/>
    <property type="match status" value="1"/>
</dbReference>
<dbReference type="GO" id="GO:0007234">
    <property type="term" value="P:osmosensory signaling via phosphorelay pathway"/>
    <property type="evidence" value="ECO:0007669"/>
    <property type="project" value="UniProtKB-ARBA"/>
</dbReference>
<dbReference type="CDD" id="cd17546">
    <property type="entry name" value="REC_hyHK_CKI1_RcsC-like"/>
    <property type="match status" value="1"/>
</dbReference>
<dbReference type="EMBL" id="KZ858968">
    <property type="protein sequence ID" value="RDW27142.1"/>
    <property type="molecule type" value="Genomic_DNA"/>
</dbReference>
<dbReference type="Proteomes" id="UP000256601">
    <property type="component" value="Unassembled WGS sequence"/>
</dbReference>
<keyword evidence="8" id="KW-0418">Kinase</keyword>
<keyword evidence="5" id="KW-0808">Transferase</keyword>
<dbReference type="Pfam" id="PF00072">
    <property type="entry name" value="Response_reg"/>
    <property type="match status" value="1"/>
</dbReference>
<protein>
    <recommendedName>
        <fullName evidence="3">histidine kinase</fullName>
        <ecNumber evidence="3">2.7.13.3</ecNumber>
    </recommendedName>
</protein>
<feature type="modified residue" description="4-aspartylphosphate" evidence="14">
    <location>
        <position position="955"/>
    </location>
</feature>
<evidence type="ECO:0000256" key="7">
    <source>
        <dbReference type="ARBA" id="ARBA00022741"/>
    </source>
</evidence>
<keyword evidence="13" id="KW-0325">Glycoprotein</keyword>
<dbReference type="CDD" id="cd00082">
    <property type="entry name" value="HisKA"/>
    <property type="match status" value="1"/>
</dbReference>
<dbReference type="FunFam" id="3.40.50.2300:FF:000289">
    <property type="entry name" value="Osmosensing histidine protein kinase SLN1"/>
    <property type="match status" value="1"/>
</dbReference>
<feature type="compositionally biased region" description="Polar residues" evidence="16">
    <location>
        <begin position="435"/>
        <end position="444"/>
    </location>
</feature>
<dbReference type="GO" id="GO:0005524">
    <property type="term" value="F:ATP binding"/>
    <property type="evidence" value="ECO:0007669"/>
    <property type="project" value="UniProtKB-KW"/>
</dbReference>
<dbReference type="Gene3D" id="3.40.50.2300">
    <property type="match status" value="1"/>
</dbReference>
<evidence type="ECO:0000256" key="4">
    <source>
        <dbReference type="ARBA" id="ARBA00022553"/>
    </source>
</evidence>
<evidence type="ECO:0000259" key="19">
    <source>
        <dbReference type="PROSITE" id="PS50110"/>
    </source>
</evidence>
<keyword evidence="12 17" id="KW-0472">Membrane</keyword>
<feature type="transmembrane region" description="Helical" evidence="17">
    <location>
        <begin position="361"/>
        <end position="385"/>
    </location>
</feature>
<feature type="domain" description="Histidine kinase" evidence="18">
    <location>
        <begin position="567"/>
        <end position="812"/>
    </location>
</feature>
<dbReference type="PROSITE" id="PS50109">
    <property type="entry name" value="HIS_KIN"/>
    <property type="match status" value="1"/>
</dbReference>
<dbReference type="SUPFAM" id="SSF55874">
    <property type="entry name" value="ATPase domain of HSP90 chaperone/DNA topoisomerase II/histidine kinase"/>
    <property type="match status" value="1"/>
</dbReference>
<dbReference type="InterPro" id="IPR011006">
    <property type="entry name" value="CheY-like_superfamily"/>
</dbReference>
<evidence type="ECO:0000256" key="8">
    <source>
        <dbReference type="ARBA" id="ARBA00022777"/>
    </source>
</evidence>
<evidence type="ECO:0000256" key="6">
    <source>
        <dbReference type="ARBA" id="ARBA00022692"/>
    </source>
</evidence>
<evidence type="ECO:0000259" key="18">
    <source>
        <dbReference type="PROSITE" id="PS50109"/>
    </source>
</evidence>
<dbReference type="InterPro" id="IPR001789">
    <property type="entry name" value="Sig_transdc_resp-reg_receiver"/>
</dbReference>
<dbReference type="PROSITE" id="PS50885">
    <property type="entry name" value="HAMP"/>
    <property type="match status" value="1"/>
</dbReference>
<dbReference type="VEuPathDB" id="FungiDB:YALI0_C21340g"/>
<feature type="region of interest" description="Disordered" evidence="16">
    <location>
        <begin position="416"/>
        <end position="483"/>
    </location>
</feature>
<proteinExistence type="predicted"/>
<name>A0A371CAD4_YARLL</name>
<evidence type="ECO:0000256" key="3">
    <source>
        <dbReference type="ARBA" id="ARBA00012438"/>
    </source>
</evidence>
<evidence type="ECO:0000256" key="12">
    <source>
        <dbReference type="ARBA" id="ARBA00023136"/>
    </source>
</evidence>
<gene>
    <name evidence="21" type="ORF">B0I71DRAFT_129727</name>
</gene>
<feature type="domain" description="HAMP" evidence="20">
    <location>
        <begin position="513"/>
        <end position="534"/>
    </location>
</feature>
<organism evidence="21 22">
    <name type="scientific">Yarrowia lipolytica</name>
    <name type="common">Candida lipolytica</name>
    <dbReference type="NCBI Taxonomy" id="4952"/>
    <lineage>
        <taxon>Eukaryota</taxon>
        <taxon>Fungi</taxon>
        <taxon>Dikarya</taxon>
        <taxon>Ascomycota</taxon>
        <taxon>Saccharomycotina</taxon>
        <taxon>Dipodascomycetes</taxon>
        <taxon>Dipodascales</taxon>
        <taxon>Dipodascales incertae sedis</taxon>
        <taxon>Yarrowia</taxon>
    </lineage>
</organism>
<evidence type="ECO:0000256" key="10">
    <source>
        <dbReference type="ARBA" id="ARBA00022989"/>
    </source>
</evidence>
<dbReference type="VEuPathDB" id="FungiDB:YALI1_C29447g"/>
<dbReference type="GO" id="GO:0005886">
    <property type="term" value="C:plasma membrane"/>
    <property type="evidence" value="ECO:0007669"/>
    <property type="project" value="UniProtKB-ARBA"/>
</dbReference>
<dbReference type="Pfam" id="PF00512">
    <property type="entry name" value="HisKA"/>
    <property type="match status" value="1"/>
</dbReference>
<evidence type="ECO:0000256" key="11">
    <source>
        <dbReference type="ARBA" id="ARBA00023012"/>
    </source>
</evidence>
<evidence type="ECO:0000256" key="2">
    <source>
        <dbReference type="ARBA" id="ARBA00004370"/>
    </source>
</evidence>
<evidence type="ECO:0000256" key="9">
    <source>
        <dbReference type="ARBA" id="ARBA00022840"/>
    </source>
</evidence>
<dbReference type="SMART" id="SM00388">
    <property type="entry name" value="HisKA"/>
    <property type="match status" value="1"/>
</dbReference>
<dbReference type="Gene3D" id="1.10.287.130">
    <property type="match status" value="1"/>
</dbReference>
<feature type="transmembrane region" description="Helical" evidence="17">
    <location>
        <begin position="12"/>
        <end position="33"/>
    </location>
</feature>
<dbReference type="GO" id="GO:0000155">
    <property type="term" value="F:phosphorelay sensor kinase activity"/>
    <property type="evidence" value="ECO:0007669"/>
    <property type="project" value="InterPro"/>
</dbReference>
<keyword evidence="15" id="KW-0175">Coiled coil</keyword>
<dbReference type="InterPro" id="IPR050956">
    <property type="entry name" value="2C_system_His_kinase"/>
</dbReference>
<dbReference type="InterPro" id="IPR003661">
    <property type="entry name" value="HisK_dim/P_dom"/>
</dbReference>
<evidence type="ECO:0000313" key="22">
    <source>
        <dbReference type="Proteomes" id="UP000256601"/>
    </source>
</evidence>
<evidence type="ECO:0000313" key="21">
    <source>
        <dbReference type="EMBL" id="RDW27142.1"/>
    </source>
</evidence>
<dbReference type="SUPFAM" id="SSF52172">
    <property type="entry name" value="CheY-like"/>
    <property type="match status" value="1"/>
</dbReference>
<keyword evidence="9" id="KW-0067">ATP-binding</keyword>
<evidence type="ECO:0000256" key="16">
    <source>
        <dbReference type="SAM" id="MobiDB-lite"/>
    </source>
</evidence>
<keyword evidence="10 17" id="KW-1133">Transmembrane helix</keyword>
<dbReference type="InterPro" id="IPR005467">
    <property type="entry name" value="His_kinase_dom"/>
</dbReference>
<dbReference type="PROSITE" id="PS50110">
    <property type="entry name" value="RESPONSE_REGULATORY"/>
    <property type="match status" value="1"/>
</dbReference>
<keyword evidence="7" id="KW-0547">Nucleotide-binding</keyword>
<dbReference type="InterPro" id="IPR003660">
    <property type="entry name" value="HAMP_dom"/>
</dbReference>
<sequence length="1028" mass="112909">MKFRISLKWQLSFAVSFTAFCCLGLLSIITYFNNQGTVLDLRRNRLTVIAQLKSSQISYYLKSLQTGTVSLGSREFLQTLLMDSYNGASINITAQVDPFVTALESSDGLGGVVYDYEFNQIAAVLLDDPVTQNVTEWPMSMLPVTLSPFQKQILRTNSWMLQGPEIINSRNDFVFTMTTAVGKNGFEFPQVNGSIVGYITVLVKANGLMSILNMNDAVTEASKSDLSLISLTDDTSEAIYKQFSLKNDTFMDSIGREGIRSPLIDDMKYTYALPTNSCMTCYTYEFPLNANEGAYEAYLGYYFNDNVPYGSILNVQYARTNVAVGYAKVTTNSANTYPRWAVIAAQSHSDVYKPLYTLRNILLISVFSLGAGVCLVTLVLASWAVGPILRLQAATDRSTGRAHKLAWWRNLSWKKNGGKGGKGGKGGDDGKKPATKTSINTLDTVHSEKGARSDGVPESTSSEDTRIDSQTKGATTAFHRRHESQELRKIVSNPNMEFKVPAKVENRKRFVIDELSELTDTFNIMAEELRKQYDTLDQQVKQRTKEIESAKELAETANEAKTLFIANITHELQTPLNAILGLTAVCMGEKDVVKVKRNLKVIYQSGELLLHLLTDLLTFSKNQLGKLTLYEVDFTVSEVVMQLESIFQQPCQDLNISFSIASSDHALVLHGDMNRMLQVAINLISSSLKSLTGGDSVEVVVKVDIEKLTSGLANKHHSLVTSSTRGRGNSLTLATTQNSPCGSFTSTTNRESVSSISGTGFLSLVVNTTHTEHDLNEGKDISNAIQNSGTELGLSICRQLAELMDGEVHLENPFWFRLPVKIGDRSNSGIEEVIQPKAKKKNNVSSGLVIQAPAANTCVESATSPPVPATPTVAHPTPSPVPIHPPLRPSLSKVTAATCKVLIVEDNHVNKEVMTRMLNLEGIRDVSVAVDGLKAVEAVEAILAQGQMFDVIFMDVQMPVMDGREATRIIRTKLGYTNPIIAVSAYADQSNINDCLATGMETFLAKPLKRPQLREVLINLGIQVKERK</sequence>
<accession>A0A371CAD4</accession>
<dbReference type="SMART" id="SM00448">
    <property type="entry name" value="REC"/>
    <property type="match status" value="1"/>
</dbReference>
<evidence type="ECO:0000256" key="5">
    <source>
        <dbReference type="ARBA" id="ARBA00022679"/>
    </source>
</evidence>
<dbReference type="Gene3D" id="3.30.565.10">
    <property type="entry name" value="Histidine kinase-like ATPase, C-terminal domain"/>
    <property type="match status" value="1"/>
</dbReference>
<keyword evidence="11" id="KW-0902">Two-component regulatory system</keyword>
<dbReference type="SUPFAM" id="SSF47384">
    <property type="entry name" value="Homodimeric domain of signal transducing histidine kinase"/>
    <property type="match status" value="1"/>
</dbReference>
<dbReference type="AlphaFoldDB" id="A0A371CAD4"/>
<keyword evidence="6 17" id="KW-0812">Transmembrane</keyword>
<evidence type="ECO:0000256" key="15">
    <source>
        <dbReference type="SAM" id="Coils"/>
    </source>
</evidence>
<feature type="coiled-coil region" evidence="15">
    <location>
        <begin position="526"/>
        <end position="560"/>
    </location>
</feature>
<dbReference type="InterPro" id="IPR036890">
    <property type="entry name" value="HATPase_C_sf"/>
</dbReference>
<evidence type="ECO:0000256" key="14">
    <source>
        <dbReference type="PROSITE-ProRule" id="PRU00169"/>
    </source>
</evidence>
<dbReference type="InterPro" id="IPR036097">
    <property type="entry name" value="HisK_dim/P_sf"/>
</dbReference>
<comment type="catalytic activity">
    <reaction evidence="1">
        <text>ATP + protein L-histidine = ADP + protein N-phospho-L-histidine.</text>
        <dbReference type="EC" id="2.7.13.3"/>
    </reaction>
</comment>
<keyword evidence="4 14" id="KW-0597">Phosphoprotein</keyword>
<evidence type="ECO:0000256" key="1">
    <source>
        <dbReference type="ARBA" id="ARBA00000085"/>
    </source>
</evidence>
<comment type="subcellular location">
    <subcellularLocation>
        <location evidence="2">Membrane</location>
    </subcellularLocation>
</comment>
<dbReference type="EC" id="2.7.13.3" evidence="3"/>
<reference evidence="21 22" key="1">
    <citation type="submission" date="2018-07" db="EMBL/GenBank/DDBJ databases">
        <title>Draft Genome Assemblies for Five Robust Yarrowia lipolytica Strains Exhibiting High Lipid Production and Pentose Sugar Utilization and Sugar Alcohol Secretion from Undetoxified Lignocellulosic Biomass Hydrolysates.</title>
        <authorList>
            <consortium name="DOE Joint Genome Institute"/>
            <person name="Walker C."/>
            <person name="Ryu S."/>
            <person name="Na H."/>
            <person name="Zane M."/>
            <person name="LaButti K."/>
            <person name="Lipzen A."/>
            <person name="Haridas S."/>
            <person name="Barry K."/>
            <person name="Grigoriev I.V."/>
            <person name="Quarterman J."/>
            <person name="Slininger P."/>
            <person name="Dien B."/>
            <person name="Trinh C.T."/>
        </authorList>
    </citation>
    <scope>NUCLEOTIDE SEQUENCE [LARGE SCALE GENOMIC DNA]</scope>
    <source>
        <strain evidence="21 22">YB392</strain>
    </source>
</reference>
<evidence type="ECO:0000259" key="20">
    <source>
        <dbReference type="PROSITE" id="PS50885"/>
    </source>
</evidence>
<dbReference type="FunFam" id="1.10.287.130:FF:000004">
    <property type="entry name" value="Ethylene receptor 1"/>
    <property type="match status" value="1"/>
</dbReference>
<evidence type="ECO:0000256" key="17">
    <source>
        <dbReference type="SAM" id="Phobius"/>
    </source>
</evidence>